<evidence type="ECO:0000313" key="3">
    <source>
        <dbReference type="Proteomes" id="UP000020561"/>
    </source>
</evidence>
<dbReference type="AlphaFoldDB" id="X7Z1J6"/>
<feature type="compositionally biased region" description="Polar residues" evidence="1">
    <location>
        <begin position="31"/>
        <end position="40"/>
    </location>
</feature>
<comment type="caution">
    <text evidence="2">The sequence shown here is derived from an EMBL/GenBank/DDBJ whole genome shotgun (WGS) entry which is preliminary data.</text>
</comment>
<proteinExistence type="predicted"/>
<gene>
    <name evidence="2" type="ORF">I545_5154</name>
</gene>
<protein>
    <submittedName>
        <fullName evidence="2">Uncharacterized protein</fullName>
    </submittedName>
</protein>
<dbReference type="EMBL" id="JAOA01000009">
    <property type="protein sequence ID" value="EUA12638.1"/>
    <property type="molecule type" value="Genomic_DNA"/>
</dbReference>
<dbReference type="Proteomes" id="UP000020561">
    <property type="component" value="Unassembled WGS sequence"/>
</dbReference>
<evidence type="ECO:0000313" key="2">
    <source>
        <dbReference type="EMBL" id="EUA12638.1"/>
    </source>
</evidence>
<evidence type="ECO:0000256" key="1">
    <source>
        <dbReference type="SAM" id="MobiDB-lite"/>
    </source>
</evidence>
<accession>X7Z1J6</accession>
<sequence>MLVDAQVDAQRARPTGIIDRKAKSVGAGPTTGLTTSSAGQ</sequence>
<reference evidence="2 3" key="1">
    <citation type="submission" date="2013-12" db="EMBL/GenBank/DDBJ databases">
        <authorList>
            <person name="Brown-Elliot B."/>
            <person name="Wallace R."/>
            <person name="Lenaerts A."/>
            <person name="Ordway D."/>
            <person name="DeGroote M.A."/>
            <person name="Parker T."/>
            <person name="Sizemore C."/>
            <person name="Tallon L.J."/>
            <person name="Sadzewicz L.K."/>
            <person name="Sengamalay N."/>
            <person name="Fraser C.M."/>
            <person name="Hine E."/>
            <person name="Shefchek K.A."/>
            <person name="Das S.P."/>
            <person name="Tettelin H."/>
        </authorList>
    </citation>
    <scope>NUCLEOTIDE SEQUENCE [LARGE SCALE GENOMIC DNA]</scope>
    <source>
        <strain evidence="2 3">662</strain>
    </source>
</reference>
<feature type="region of interest" description="Disordered" evidence="1">
    <location>
        <begin position="1"/>
        <end position="40"/>
    </location>
</feature>
<organism evidence="2 3">
    <name type="scientific">Mycobacterium kansasii 662</name>
    <dbReference type="NCBI Taxonomy" id="1299326"/>
    <lineage>
        <taxon>Bacteria</taxon>
        <taxon>Bacillati</taxon>
        <taxon>Actinomycetota</taxon>
        <taxon>Actinomycetes</taxon>
        <taxon>Mycobacteriales</taxon>
        <taxon>Mycobacteriaceae</taxon>
        <taxon>Mycobacterium</taxon>
    </lineage>
</organism>
<name>X7Z1J6_MYCKA</name>